<dbReference type="PROSITE" id="PS51257">
    <property type="entry name" value="PROKAR_LIPOPROTEIN"/>
    <property type="match status" value="1"/>
</dbReference>
<gene>
    <name evidence="2" type="ORF">I5M19_09390</name>
</gene>
<reference evidence="2" key="1">
    <citation type="submission" date="2020-12" db="EMBL/GenBank/DDBJ databases">
        <title>Bacterial novel species Mucilaginibacter sp. SD-g isolated from soil.</title>
        <authorList>
            <person name="Jung H.-Y."/>
        </authorList>
    </citation>
    <scope>NUCLEOTIDE SEQUENCE</scope>
    <source>
        <strain evidence="2">SD-g</strain>
    </source>
</reference>
<evidence type="ECO:0000313" key="2">
    <source>
        <dbReference type="EMBL" id="MBK0379520.1"/>
    </source>
</evidence>
<keyword evidence="1" id="KW-0812">Transmembrane</keyword>
<dbReference type="Proteomes" id="UP000613193">
    <property type="component" value="Unassembled WGS sequence"/>
</dbReference>
<keyword evidence="1" id="KW-1133">Transmembrane helix</keyword>
<feature type="transmembrane region" description="Helical" evidence="1">
    <location>
        <begin position="29"/>
        <end position="51"/>
    </location>
</feature>
<protein>
    <recommendedName>
        <fullName evidence="4">Phosphatidate cytidylyltransferase</fullName>
    </recommendedName>
</protein>
<sequence>MKKLTYLLFAMAIIAMSSCSVIGGIFKAGAAVGIIAVIVVILLVIWAISAFRK</sequence>
<evidence type="ECO:0000313" key="3">
    <source>
        <dbReference type="Proteomes" id="UP000613193"/>
    </source>
</evidence>
<dbReference type="EMBL" id="JAEHFW010000001">
    <property type="protein sequence ID" value="MBK0379520.1"/>
    <property type="molecule type" value="Genomic_DNA"/>
</dbReference>
<name>A0A934PUV8_9SPHI</name>
<organism evidence="2 3">
    <name type="scientific">Mucilaginibacter segetis</name>
    <dbReference type="NCBI Taxonomy" id="2793071"/>
    <lineage>
        <taxon>Bacteria</taxon>
        <taxon>Pseudomonadati</taxon>
        <taxon>Bacteroidota</taxon>
        <taxon>Sphingobacteriia</taxon>
        <taxon>Sphingobacteriales</taxon>
        <taxon>Sphingobacteriaceae</taxon>
        <taxon>Mucilaginibacter</taxon>
    </lineage>
</organism>
<proteinExistence type="predicted"/>
<dbReference type="RefSeq" id="WP_200065945.1">
    <property type="nucleotide sequence ID" value="NZ_JAEHFW010000001.1"/>
</dbReference>
<accession>A0A934PUV8</accession>
<evidence type="ECO:0008006" key="4">
    <source>
        <dbReference type="Google" id="ProtNLM"/>
    </source>
</evidence>
<dbReference type="AlphaFoldDB" id="A0A934PUV8"/>
<keyword evidence="1" id="KW-0472">Membrane</keyword>
<evidence type="ECO:0000256" key="1">
    <source>
        <dbReference type="SAM" id="Phobius"/>
    </source>
</evidence>
<comment type="caution">
    <text evidence="2">The sequence shown here is derived from an EMBL/GenBank/DDBJ whole genome shotgun (WGS) entry which is preliminary data.</text>
</comment>
<keyword evidence="3" id="KW-1185">Reference proteome</keyword>